<sequence>MIAVHLDSPAVDAHQGQPMKPSFMSPSSRAPAPPFAGGPAADAASFELNGVTFAVGERLLLEPLTLALPARRMVGLIGHNGSGKSTLLKLLARQQPAASGAIRFEGRALKDWGDRPFARKVAYLPQQTPPASGLLVKELVALGRYPWHGALGRFGAADRAKVDEAMELTNVEPFADRLVDTLSGGERQRVWLAMLVAQDAEYLLLDEPISALDVAHQIEVLSLVHRLTQERGLGVVVVLHDVNMAARFCDEILALHSGRLVARGTPETIMTPEQLETVYGIAMGVMPHPETRQPISYVR</sequence>
<keyword evidence="3" id="KW-0813">Transport</keyword>
<organism evidence="13 14">
    <name type="scientific">Chelatococcus reniformis</name>
    <dbReference type="NCBI Taxonomy" id="1494448"/>
    <lineage>
        <taxon>Bacteria</taxon>
        <taxon>Pseudomonadati</taxon>
        <taxon>Pseudomonadota</taxon>
        <taxon>Alphaproteobacteria</taxon>
        <taxon>Hyphomicrobiales</taxon>
        <taxon>Chelatococcaceae</taxon>
        <taxon>Chelatococcus</taxon>
    </lineage>
</organism>
<reference evidence="13" key="1">
    <citation type="journal article" date="2014" name="Int. J. Syst. Evol. Microbiol.">
        <title>Complete genome sequence of Corynebacterium casei LMG S-19264T (=DSM 44701T), isolated from a smear-ripened cheese.</title>
        <authorList>
            <consortium name="US DOE Joint Genome Institute (JGI-PGF)"/>
            <person name="Walter F."/>
            <person name="Albersmeier A."/>
            <person name="Kalinowski J."/>
            <person name="Ruckert C."/>
        </authorList>
    </citation>
    <scope>NUCLEOTIDE SEQUENCE</scope>
    <source>
        <strain evidence="13">CGMCC 1.12919</strain>
    </source>
</reference>
<evidence type="ECO:0000256" key="10">
    <source>
        <dbReference type="ARBA" id="ARBA00023136"/>
    </source>
</evidence>
<keyword evidence="4" id="KW-1003">Cell membrane</keyword>
<dbReference type="InterPro" id="IPR003439">
    <property type="entry name" value="ABC_transporter-like_ATP-bd"/>
</dbReference>
<dbReference type="GO" id="GO:0005886">
    <property type="term" value="C:plasma membrane"/>
    <property type="evidence" value="ECO:0007669"/>
    <property type="project" value="UniProtKB-SubCell"/>
</dbReference>
<dbReference type="InterPro" id="IPR051535">
    <property type="entry name" value="Siderophore_ABC-ATPase"/>
</dbReference>
<feature type="region of interest" description="Disordered" evidence="11">
    <location>
        <begin position="1"/>
        <end position="36"/>
    </location>
</feature>
<dbReference type="PANTHER" id="PTHR42771">
    <property type="entry name" value="IRON(3+)-HYDROXAMATE IMPORT ATP-BINDING PROTEIN FHUC"/>
    <property type="match status" value="1"/>
</dbReference>
<dbReference type="InterPro" id="IPR027417">
    <property type="entry name" value="P-loop_NTPase"/>
</dbReference>
<evidence type="ECO:0000313" key="13">
    <source>
        <dbReference type="EMBL" id="GGC89057.1"/>
    </source>
</evidence>
<dbReference type="PROSITE" id="PS50893">
    <property type="entry name" value="ABC_TRANSPORTER_2"/>
    <property type="match status" value="1"/>
</dbReference>
<dbReference type="PROSITE" id="PS00211">
    <property type="entry name" value="ABC_TRANSPORTER_1"/>
    <property type="match status" value="1"/>
</dbReference>
<dbReference type="GO" id="GO:0006826">
    <property type="term" value="P:iron ion transport"/>
    <property type="evidence" value="ECO:0007669"/>
    <property type="project" value="UniProtKB-KW"/>
</dbReference>
<evidence type="ECO:0000256" key="5">
    <source>
        <dbReference type="ARBA" id="ARBA00022496"/>
    </source>
</evidence>
<evidence type="ECO:0000256" key="11">
    <source>
        <dbReference type="SAM" id="MobiDB-lite"/>
    </source>
</evidence>
<dbReference type="AlphaFoldDB" id="A0A916XN87"/>
<reference evidence="13" key="2">
    <citation type="submission" date="2020-09" db="EMBL/GenBank/DDBJ databases">
        <authorList>
            <person name="Sun Q."/>
            <person name="Zhou Y."/>
        </authorList>
    </citation>
    <scope>NUCLEOTIDE SEQUENCE</scope>
    <source>
        <strain evidence="13">CGMCC 1.12919</strain>
    </source>
</reference>
<comment type="similarity">
    <text evidence="2">Belongs to the ABC transporter superfamily.</text>
</comment>
<evidence type="ECO:0000256" key="2">
    <source>
        <dbReference type="ARBA" id="ARBA00005417"/>
    </source>
</evidence>
<evidence type="ECO:0000256" key="4">
    <source>
        <dbReference type="ARBA" id="ARBA00022475"/>
    </source>
</evidence>
<evidence type="ECO:0000256" key="6">
    <source>
        <dbReference type="ARBA" id="ARBA00022741"/>
    </source>
</evidence>
<dbReference type="InterPro" id="IPR017871">
    <property type="entry name" value="ABC_transporter-like_CS"/>
</dbReference>
<dbReference type="PANTHER" id="PTHR42771:SF2">
    <property type="entry name" value="IRON(3+)-HYDROXAMATE IMPORT ATP-BINDING PROTEIN FHUC"/>
    <property type="match status" value="1"/>
</dbReference>
<evidence type="ECO:0000256" key="3">
    <source>
        <dbReference type="ARBA" id="ARBA00022448"/>
    </source>
</evidence>
<dbReference type="FunFam" id="3.40.50.300:FF:000134">
    <property type="entry name" value="Iron-enterobactin ABC transporter ATP-binding protein"/>
    <property type="match status" value="1"/>
</dbReference>
<comment type="caution">
    <text evidence="13">The sequence shown here is derived from an EMBL/GenBank/DDBJ whole genome shotgun (WGS) entry which is preliminary data.</text>
</comment>
<keyword evidence="5" id="KW-0410">Iron transport</keyword>
<name>A0A916XN87_9HYPH</name>
<keyword evidence="10" id="KW-0472">Membrane</keyword>
<evidence type="ECO:0000256" key="1">
    <source>
        <dbReference type="ARBA" id="ARBA00004202"/>
    </source>
</evidence>
<dbReference type="GO" id="GO:0016887">
    <property type="term" value="F:ATP hydrolysis activity"/>
    <property type="evidence" value="ECO:0007669"/>
    <property type="project" value="InterPro"/>
</dbReference>
<keyword evidence="14" id="KW-1185">Reference proteome</keyword>
<dbReference type="InterPro" id="IPR003593">
    <property type="entry name" value="AAA+_ATPase"/>
</dbReference>
<evidence type="ECO:0000313" key="14">
    <source>
        <dbReference type="Proteomes" id="UP000637002"/>
    </source>
</evidence>
<evidence type="ECO:0000259" key="12">
    <source>
        <dbReference type="PROSITE" id="PS50893"/>
    </source>
</evidence>
<dbReference type="CDD" id="cd03214">
    <property type="entry name" value="ABC_Iron-Siderophores_B12_Hemin"/>
    <property type="match status" value="1"/>
</dbReference>
<dbReference type="GO" id="GO:0005524">
    <property type="term" value="F:ATP binding"/>
    <property type="evidence" value="ECO:0007669"/>
    <property type="project" value="UniProtKB-KW"/>
</dbReference>
<dbReference type="EMBL" id="BMGG01000011">
    <property type="protein sequence ID" value="GGC89057.1"/>
    <property type="molecule type" value="Genomic_DNA"/>
</dbReference>
<comment type="subcellular location">
    <subcellularLocation>
        <location evidence="1">Cell membrane</location>
        <topology evidence="1">Peripheral membrane protein</topology>
    </subcellularLocation>
</comment>
<evidence type="ECO:0000256" key="9">
    <source>
        <dbReference type="ARBA" id="ARBA00023065"/>
    </source>
</evidence>
<feature type="compositionally biased region" description="Low complexity" evidence="11">
    <location>
        <begin position="21"/>
        <end position="30"/>
    </location>
</feature>
<gene>
    <name evidence="13" type="primary">fhuC</name>
    <name evidence="13" type="ORF">GCM10010994_53650</name>
</gene>
<keyword evidence="8" id="KW-0408">Iron</keyword>
<dbReference type="Pfam" id="PF00005">
    <property type="entry name" value="ABC_tran"/>
    <property type="match status" value="1"/>
</dbReference>
<dbReference type="SUPFAM" id="SSF52540">
    <property type="entry name" value="P-loop containing nucleoside triphosphate hydrolases"/>
    <property type="match status" value="1"/>
</dbReference>
<evidence type="ECO:0000256" key="7">
    <source>
        <dbReference type="ARBA" id="ARBA00022840"/>
    </source>
</evidence>
<dbReference type="Gene3D" id="3.40.50.300">
    <property type="entry name" value="P-loop containing nucleotide triphosphate hydrolases"/>
    <property type="match status" value="1"/>
</dbReference>
<feature type="domain" description="ABC transporter" evidence="12">
    <location>
        <begin position="46"/>
        <end position="282"/>
    </location>
</feature>
<evidence type="ECO:0000256" key="8">
    <source>
        <dbReference type="ARBA" id="ARBA00023004"/>
    </source>
</evidence>
<dbReference type="SMART" id="SM00382">
    <property type="entry name" value="AAA"/>
    <property type="match status" value="1"/>
</dbReference>
<proteinExistence type="inferred from homology"/>
<dbReference type="Proteomes" id="UP000637002">
    <property type="component" value="Unassembled WGS sequence"/>
</dbReference>
<keyword evidence="6" id="KW-0547">Nucleotide-binding</keyword>
<keyword evidence="7 13" id="KW-0067">ATP-binding</keyword>
<keyword evidence="9" id="KW-0406">Ion transport</keyword>
<protein>
    <submittedName>
        <fullName evidence="13">Iron-hydroxamate transporter ATP-binding protein</fullName>
    </submittedName>
</protein>
<accession>A0A916XN87</accession>